<comment type="caution">
    <text evidence="1">The sequence shown here is derived from an EMBL/GenBank/DDBJ whole genome shotgun (WGS) entry which is preliminary data.</text>
</comment>
<reference evidence="1 2" key="1">
    <citation type="submission" date="2022-10" db="EMBL/GenBank/DDBJ databases">
        <title>Alteromonas sp. chi3 Genome sequencing.</title>
        <authorList>
            <person name="Park S."/>
        </authorList>
    </citation>
    <scope>NUCLEOTIDE SEQUENCE [LARGE SCALE GENOMIC DNA]</scope>
    <source>
        <strain evidence="2">chi3</strain>
    </source>
</reference>
<dbReference type="RefSeq" id="WP_273642690.1">
    <property type="nucleotide sequence ID" value="NZ_JAQQXP010000004.1"/>
</dbReference>
<keyword evidence="2" id="KW-1185">Reference proteome</keyword>
<dbReference type="EMBL" id="JAQQXP010000004">
    <property type="protein sequence ID" value="MDC8832815.1"/>
    <property type="molecule type" value="Genomic_DNA"/>
</dbReference>
<dbReference type="Proteomes" id="UP001218788">
    <property type="component" value="Unassembled WGS sequence"/>
</dbReference>
<sequence length="82" mass="9522">MTVSHTRFINEILRFLGNGSFQTDEDFKLEMINLSDHEYVHEELRQRAKSIADAWPNVSGSELGSLVEDLLVDAKRKYKPRK</sequence>
<name>A0ABT5L6Z3_9ALTE</name>
<gene>
    <name evidence="1" type="ORF">OIK42_18845</name>
</gene>
<protein>
    <submittedName>
        <fullName evidence="1">Uncharacterized protein</fullName>
    </submittedName>
</protein>
<evidence type="ECO:0000313" key="1">
    <source>
        <dbReference type="EMBL" id="MDC8832815.1"/>
    </source>
</evidence>
<evidence type="ECO:0000313" key="2">
    <source>
        <dbReference type="Proteomes" id="UP001218788"/>
    </source>
</evidence>
<accession>A0ABT5L6Z3</accession>
<proteinExistence type="predicted"/>
<organism evidence="1 2">
    <name type="scientific">Alteromonas gilva</name>
    <dbReference type="NCBI Taxonomy" id="2987522"/>
    <lineage>
        <taxon>Bacteria</taxon>
        <taxon>Pseudomonadati</taxon>
        <taxon>Pseudomonadota</taxon>
        <taxon>Gammaproteobacteria</taxon>
        <taxon>Alteromonadales</taxon>
        <taxon>Alteromonadaceae</taxon>
        <taxon>Alteromonas/Salinimonas group</taxon>
        <taxon>Alteromonas</taxon>
    </lineage>
</organism>